<dbReference type="Gene3D" id="2.40.300.10">
    <property type="entry name" value="Head decoration protein D"/>
    <property type="match status" value="1"/>
</dbReference>
<reference evidence="1 2" key="1">
    <citation type="submission" date="2018-08" db="EMBL/GenBank/DDBJ databases">
        <title>Acidipila sp. 4G-K13, an acidobacterium isolated from forest soil.</title>
        <authorList>
            <person name="Gao Z.-H."/>
            <person name="Qiu L.-H."/>
        </authorList>
    </citation>
    <scope>NUCLEOTIDE SEQUENCE [LARGE SCALE GENOMIC DNA]</scope>
    <source>
        <strain evidence="1 2">4G-K13</strain>
    </source>
</reference>
<evidence type="ECO:0000313" key="1">
    <source>
        <dbReference type="EMBL" id="RFU15058.1"/>
    </source>
</evidence>
<organism evidence="1 2">
    <name type="scientific">Paracidobacterium acidisoli</name>
    <dbReference type="NCBI Taxonomy" id="2303751"/>
    <lineage>
        <taxon>Bacteria</taxon>
        <taxon>Pseudomonadati</taxon>
        <taxon>Acidobacteriota</taxon>
        <taxon>Terriglobia</taxon>
        <taxon>Terriglobales</taxon>
        <taxon>Acidobacteriaceae</taxon>
        <taxon>Paracidobacterium</taxon>
    </lineage>
</organism>
<evidence type="ECO:0000313" key="2">
    <source>
        <dbReference type="Proteomes" id="UP000264702"/>
    </source>
</evidence>
<gene>
    <name evidence="1" type="ORF">D0Y96_18100</name>
</gene>
<accession>A0A372IJK2</accession>
<keyword evidence="2" id="KW-1185">Reference proteome</keyword>
<name>A0A372IJK2_9BACT</name>
<dbReference type="EMBL" id="QVQT01000007">
    <property type="protein sequence ID" value="RFU15058.1"/>
    <property type="molecule type" value="Genomic_DNA"/>
</dbReference>
<proteinExistence type="predicted"/>
<protein>
    <submittedName>
        <fullName evidence="1">Uncharacterized protein</fullName>
    </submittedName>
</protein>
<sequence>MGATAQTVTGSGTSGTVPVFTGSSTVGNSPIAVSGGSVGIGTTAPATLLQVGNGGGGMQKISIPGGYNFEGIYLGQYGNGDNALELINHVNLSNSYGVKIEANTDSSVDGLQIQVASPAASYVALSYSTAMTILANGGSVGIGTVSPGAKLEVNGNVKLTSGSGASITFADGTTQSTAWTGAVCGGDYAELVDVAGNRTKYEPGDVLVIDPGDPGKFLKSGQPYSTSVLGIYSTKPGLVGRRQGAPRNTDAVPMAMVGIVPAKVSAENGPIRPGDLLVTAALPGYAMKGTDRSRMLGAVIGKALGRLDKGTGVIEVGVTLQ</sequence>
<dbReference type="AlphaFoldDB" id="A0A372IJK2"/>
<dbReference type="Proteomes" id="UP000264702">
    <property type="component" value="Unassembled WGS sequence"/>
</dbReference>
<comment type="caution">
    <text evidence="1">The sequence shown here is derived from an EMBL/GenBank/DDBJ whole genome shotgun (WGS) entry which is preliminary data.</text>
</comment>